<evidence type="ECO:0000256" key="6">
    <source>
        <dbReference type="PIRSR" id="PIRSR601382-1"/>
    </source>
</evidence>
<keyword evidence="5 8" id="KW-1015">Disulfide bond</keyword>
<dbReference type="PANTHER" id="PTHR11742">
    <property type="entry name" value="MANNOSYL-OLIGOSACCHARIDE ALPHA-1,2-MANNOSIDASE-RELATED"/>
    <property type="match status" value="1"/>
</dbReference>
<keyword evidence="12" id="KW-1185">Reference proteome</keyword>
<evidence type="ECO:0000256" key="2">
    <source>
        <dbReference type="ARBA" id="ARBA00004922"/>
    </source>
</evidence>
<dbReference type="EC" id="3.2.1.-" evidence="9"/>
<sequence length="606" mass="68301">MFRLQRRGRRNALVSLLLLFAVYYYYFASPTSSTRRPPPSTLESIWLERVMNARADTSSLRSNCSFDWSKVVFEYPPPAKLRRLPAGRPVALPQVQYSFPPESRPAAATREARRTQVRNLFLKNWRSYRKYAWKKDALLPITAGYTDQFSGWAATLVDSLDTLWIMGLRDEFDEAVAAVAMIDFGHSSSATVGIFETNIRYLGGLLAAYDLSGRDILLKKAVELGDLLYAAFNTENRMPVDFISLAQASRGEGLQIEGAVASASPGTLSLEMTHLSQVTGNPKYYDAVSRVMDAFEKGQEFTRIPGLWPVWVSMAGATDVTTGNRFSVAGEADSLYEYLPKMYALLGGLVPRYEAMTKRFMEAANKALFFRPMLPGEENVLMVGTASADDLNNITLNPESEHLGCFIGGVYGLAGKLFRRKDWTEDLGPRLTNGCIYAYRSMPTGMMPERYNMAPCMSRESCPWNETIFNEEKRLRPEWSPHLPLGFTTAKDPRYILRPEAIESVFIMYRTSGRQEYQDAAWDMFTSIANGTATPYANAAVLDVTRAKYPLPQEDYMESFWLAETLKYFYLVFSPPDLISLDDFVLNTEAHPFRRPKASTAAHPVL</sequence>
<comment type="cofactor">
    <cofactor evidence="1 7">
        <name>Ca(2+)</name>
        <dbReference type="ChEBI" id="CHEBI:29108"/>
    </cofactor>
</comment>
<reference evidence="11" key="1">
    <citation type="submission" date="2023-06" db="EMBL/GenBank/DDBJ databases">
        <title>Genome-scale phylogeny and comparative genomics of the fungal order Sordariales.</title>
        <authorList>
            <consortium name="Lawrence Berkeley National Laboratory"/>
            <person name="Hensen N."/>
            <person name="Bonometti L."/>
            <person name="Westerberg I."/>
            <person name="Brannstrom I.O."/>
            <person name="Guillou S."/>
            <person name="Cros-Aarteil S."/>
            <person name="Calhoun S."/>
            <person name="Haridas S."/>
            <person name="Kuo A."/>
            <person name="Mondo S."/>
            <person name="Pangilinan J."/>
            <person name="Riley R."/>
            <person name="Labutti K."/>
            <person name="Andreopoulos B."/>
            <person name="Lipzen A."/>
            <person name="Chen C."/>
            <person name="Yanf M."/>
            <person name="Daum C."/>
            <person name="Ng V."/>
            <person name="Clum A."/>
            <person name="Steindorff A."/>
            <person name="Ohm R."/>
            <person name="Martin F."/>
            <person name="Silar P."/>
            <person name="Natvig D."/>
            <person name="Lalanne C."/>
            <person name="Gautier V."/>
            <person name="Ament-Velasquez S.L."/>
            <person name="Kruys A."/>
            <person name="Hutchinson M.I."/>
            <person name="Powell A.J."/>
            <person name="Barry K."/>
            <person name="Miller A.N."/>
            <person name="Grigoriev I.V."/>
            <person name="Debuchy R."/>
            <person name="Gladieux P."/>
            <person name="Thoren M.H."/>
            <person name="Johannesson H."/>
        </authorList>
    </citation>
    <scope>NUCLEOTIDE SEQUENCE</scope>
    <source>
        <strain evidence="11">PSN4</strain>
    </source>
</reference>
<dbReference type="SUPFAM" id="SSF48225">
    <property type="entry name" value="Seven-hairpin glycosidases"/>
    <property type="match status" value="1"/>
</dbReference>
<dbReference type="Gene3D" id="1.50.10.10">
    <property type="match status" value="1"/>
</dbReference>
<dbReference type="AlphaFoldDB" id="A0AAJ0F6Y5"/>
<keyword evidence="10" id="KW-1133">Transmembrane helix</keyword>
<keyword evidence="10" id="KW-0812">Transmembrane</keyword>
<comment type="similarity">
    <text evidence="3 9">Belongs to the glycosyl hydrolase 47 family.</text>
</comment>
<feature type="active site" description="Proton donor" evidence="6">
    <location>
        <position position="196"/>
    </location>
</feature>
<feature type="binding site" evidence="7">
    <location>
        <position position="588"/>
    </location>
    <ligand>
        <name>Ca(2+)</name>
        <dbReference type="ChEBI" id="CHEBI:29108"/>
    </ligand>
</feature>
<keyword evidence="7" id="KW-0106">Calcium</keyword>
<feature type="active site" description="Proton donor" evidence="6">
    <location>
        <position position="449"/>
    </location>
</feature>
<name>A0AAJ0F6Y5_9PEZI</name>
<accession>A0AAJ0F6Y5</accession>
<dbReference type="PRINTS" id="PR00747">
    <property type="entry name" value="GLYHDRLASE47"/>
</dbReference>
<dbReference type="EMBL" id="MU839838">
    <property type="protein sequence ID" value="KAK1752833.1"/>
    <property type="molecule type" value="Genomic_DNA"/>
</dbReference>
<dbReference type="InterPro" id="IPR012341">
    <property type="entry name" value="6hp_glycosidase-like_sf"/>
</dbReference>
<proteinExistence type="inferred from homology"/>
<feature type="transmembrane region" description="Helical" evidence="10">
    <location>
        <begin position="12"/>
        <end position="28"/>
    </location>
</feature>
<feature type="active site" evidence="6">
    <location>
        <position position="333"/>
    </location>
</feature>
<dbReference type="GO" id="GO:0005509">
    <property type="term" value="F:calcium ion binding"/>
    <property type="evidence" value="ECO:0007669"/>
    <property type="project" value="InterPro"/>
</dbReference>
<evidence type="ECO:0000256" key="3">
    <source>
        <dbReference type="ARBA" id="ARBA00007658"/>
    </source>
</evidence>
<evidence type="ECO:0000256" key="9">
    <source>
        <dbReference type="RuleBase" id="RU361193"/>
    </source>
</evidence>
<dbReference type="InterPro" id="IPR036026">
    <property type="entry name" value="Seven-hairpin_glycosidases"/>
</dbReference>
<feature type="disulfide bond" evidence="8">
    <location>
        <begin position="405"/>
        <end position="435"/>
    </location>
</feature>
<dbReference type="GO" id="GO:0005975">
    <property type="term" value="P:carbohydrate metabolic process"/>
    <property type="evidence" value="ECO:0007669"/>
    <property type="project" value="InterPro"/>
</dbReference>
<organism evidence="11 12">
    <name type="scientific">Echria macrotheca</name>
    <dbReference type="NCBI Taxonomy" id="438768"/>
    <lineage>
        <taxon>Eukaryota</taxon>
        <taxon>Fungi</taxon>
        <taxon>Dikarya</taxon>
        <taxon>Ascomycota</taxon>
        <taxon>Pezizomycotina</taxon>
        <taxon>Sordariomycetes</taxon>
        <taxon>Sordariomycetidae</taxon>
        <taxon>Sordariales</taxon>
        <taxon>Schizotheciaceae</taxon>
        <taxon>Echria</taxon>
    </lineage>
</organism>
<dbReference type="PANTHER" id="PTHR11742:SF29">
    <property type="entry name" value="ALPHA-1,2-MANNOSIDASE"/>
    <property type="match status" value="1"/>
</dbReference>
<dbReference type="Pfam" id="PF01532">
    <property type="entry name" value="Glyco_hydro_47"/>
    <property type="match status" value="1"/>
</dbReference>
<evidence type="ECO:0000256" key="8">
    <source>
        <dbReference type="PIRSR" id="PIRSR601382-3"/>
    </source>
</evidence>
<comment type="caution">
    <text evidence="11">The sequence shown here is derived from an EMBL/GenBank/DDBJ whole genome shotgun (WGS) entry which is preliminary data.</text>
</comment>
<gene>
    <name evidence="11" type="ORF">QBC47DRAFT_48566</name>
</gene>
<comment type="pathway">
    <text evidence="2">Protein modification; protein glycosylation.</text>
</comment>
<keyword evidence="4 9" id="KW-0378">Hydrolase</keyword>
<evidence type="ECO:0000256" key="10">
    <source>
        <dbReference type="SAM" id="Phobius"/>
    </source>
</evidence>
<dbReference type="Proteomes" id="UP001239445">
    <property type="component" value="Unassembled WGS sequence"/>
</dbReference>
<dbReference type="FunFam" id="1.50.10.10:FF:000037">
    <property type="entry name" value="alpha-1,2-Mannosidase"/>
    <property type="match status" value="1"/>
</dbReference>
<dbReference type="InterPro" id="IPR050749">
    <property type="entry name" value="Glycosyl_Hydrolase_47"/>
</dbReference>
<protein>
    <recommendedName>
        <fullName evidence="9">alpha-1,2-Mannosidase</fullName>
        <ecNumber evidence="9">3.2.1.-</ecNumber>
    </recommendedName>
</protein>
<feature type="active site" evidence="6">
    <location>
        <position position="500"/>
    </location>
</feature>
<evidence type="ECO:0000256" key="5">
    <source>
        <dbReference type="ARBA" id="ARBA00023157"/>
    </source>
</evidence>
<evidence type="ECO:0000256" key="4">
    <source>
        <dbReference type="ARBA" id="ARBA00022801"/>
    </source>
</evidence>
<evidence type="ECO:0000313" key="11">
    <source>
        <dbReference type="EMBL" id="KAK1752833.1"/>
    </source>
</evidence>
<evidence type="ECO:0000256" key="7">
    <source>
        <dbReference type="PIRSR" id="PIRSR601382-2"/>
    </source>
</evidence>
<dbReference type="GO" id="GO:0005783">
    <property type="term" value="C:endoplasmic reticulum"/>
    <property type="evidence" value="ECO:0007669"/>
    <property type="project" value="TreeGrafter"/>
</dbReference>
<dbReference type="GO" id="GO:0036503">
    <property type="term" value="P:ERAD pathway"/>
    <property type="evidence" value="ECO:0007669"/>
    <property type="project" value="UniProtKB-ARBA"/>
</dbReference>
<dbReference type="InterPro" id="IPR001382">
    <property type="entry name" value="Glyco_hydro_47"/>
</dbReference>
<evidence type="ECO:0000256" key="1">
    <source>
        <dbReference type="ARBA" id="ARBA00001913"/>
    </source>
</evidence>
<dbReference type="GO" id="GO:0016020">
    <property type="term" value="C:membrane"/>
    <property type="evidence" value="ECO:0007669"/>
    <property type="project" value="InterPro"/>
</dbReference>
<keyword evidence="7" id="KW-0479">Metal-binding</keyword>
<evidence type="ECO:0000313" key="12">
    <source>
        <dbReference type="Proteomes" id="UP001239445"/>
    </source>
</evidence>
<dbReference type="GO" id="GO:0004571">
    <property type="term" value="F:mannosyl-oligosaccharide 1,2-alpha-mannosidase activity"/>
    <property type="evidence" value="ECO:0007669"/>
    <property type="project" value="InterPro"/>
</dbReference>
<keyword evidence="10" id="KW-0472">Membrane</keyword>
<keyword evidence="9" id="KW-0326">Glycosidase</keyword>